<evidence type="ECO:0000313" key="8">
    <source>
        <dbReference type="Proteomes" id="UP001498771"/>
    </source>
</evidence>
<dbReference type="RefSeq" id="XP_064767685.1">
    <property type="nucleotide sequence ID" value="XM_064914945.1"/>
</dbReference>
<feature type="region of interest" description="Disordered" evidence="5">
    <location>
        <begin position="555"/>
        <end position="580"/>
    </location>
</feature>
<dbReference type="Proteomes" id="UP001498771">
    <property type="component" value="Unassembled WGS sequence"/>
</dbReference>
<evidence type="ECO:0000256" key="4">
    <source>
        <dbReference type="RuleBase" id="RU361214"/>
    </source>
</evidence>
<feature type="compositionally biased region" description="Low complexity" evidence="5">
    <location>
        <begin position="618"/>
        <end position="634"/>
    </location>
</feature>
<feature type="region of interest" description="Disordered" evidence="5">
    <location>
        <begin position="470"/>
        <end position="537"/>
    </location>
</feature>
<dbReference type="Pfam" id="PF10033">
    <property type="entry name" value="ATG13"/>
    <property type="match status" value="1"/>
</dbReference>
<protein>
    <recommendedName>
        <fullName evidence="2 4">Autophagy-related protein 13</fullName>
    </recommendedName>
</protein>
<feature type="region of interest" description="Disordered" evidence="5">
    <location>
        <begin position="610"/>
        <end position="771"/>
    </location>
</feature>
<dbReference type="GeneID" id="90040457"/>
<feature type="compositionally biased region" description="Low complexity" evidence="5">
    <location>
        <begin position="495"/>
        <end position="517"/>
    </location>
</feature>
<feature type="compositionally biased region" description="Low complexity" evidence="5">
    <location>
        <begin position="377"/>
        <end position="386"/>
    </location>
</feature>
<keyword evidence="3 4" id="KW-0072">Autophagy</keyword>
<feature type="region of interest" description="Disordered" evidence="5">
    <location>
        <begin position="790"/>
        <end position="809"/>
    </location>
</feature>
<feature type="compositionally biased region" description="Polar residues" evidence="5">
    <location>
        <begin position="392"/>
        <end position="406"/>
    </location>
</feature>
<feature type="compositionally biased region" description="Polar residues" evidence="5">
    <location>
        <begin position="315"/>
        <end position="324"/>
    </location>
</feature>
<feature type="compositionally biased region" description="Basic and acidic residues" evidence="5">
    <location>
        <begin position="796"/>
        <end position="809"/>
    </location>
</feature>
<evidence type="ECO:0000313" key="7">
    <source>
        <dbReference type="EMBL" id="KAK7204652.1"/>
    </source>
</evidence>
<feature type="compositionally biased region" description="Acidic residues" evidence="5">
    <location>
        <begin position="671"/>
        <end position="698"/>
    </location>
</feature>
<feature type="region of interest" description="Disordered" evidence="5">
    <location>
        <begin position="353"/>
        <end position="429"/>
    </location>
</feature>
<dbReference type="EMBL" id="JBBJBU010000007">
    <property type="protein sequence ID" value="KAK7204652.1"/>
    <property type="molecule type" value="Genomic_DNA"/>
</dbReference>
<organism evidence="7 8">
    <name type="scientific">Myxozyma melibiosi</name>
    <dbReference type="NCBI Taxonomy" id="54550"/>
    <lineage>
        <taxon>Eukaryota</taxon>
        <taxon>Fungi</taxon>
        <taxon>Dikarya</taxon>
        <taxon>Ascomycota</taxon>
        <taxon>Saccharomycotina</taxon>
        <taxon>Lipomycetes</taxon>
        <taxon>Lipomycetales</taxon>
        <taxon>Lipomycetaceae</taxon>
        <taxon>Myxozyma</taxon>
    </lineage>
</organism>
<proteinExistence type="inferred from homology"/>
<feature type="region of interest" description="Disordered" evidence="5">
    <location>
        <begin position="286"/>
        <end position="335"/>
    </location>
</feature>
<feature type="compositionally biased region" description="Polar residues" evidence="5">
    <location>
        <begin position="353"/>
        <end position="369"/>
    </location>
</feature>
<comment type="similarity">
    <text evidence="1 4">Belongs to the ATG13 family. Fungi subfamily.</text>
</comment>
<dbReference type="InterPro" id="IPR040182">
    <property type="entry name" value="ATG13"/>
</dbReference>
<evidence type="ECO:0000259" key="6">
    <source>
        <dbReference type="Pfam" id="PF10033"/>
    </source>
</evidence>
<feature type="compositionally biased region" description="Basic residues" evidence="5">
    <location>
        <begin position="289"/>
        <end position="298"/>
    </location>
</feature>
<feature type="compositionally biased region" description="Polar residues" evidence="5">
    <location>
        <begin position="712"/>
        <end position="725"/>
    </location>
</feature>
<feature type="region of interest" description="Disordered" evidence="5">
    <location>
        <begin position="1"/>
        <end position="30"/>
    </location>
</feature>
<sequence>MSVSVSAPAARSPSQASVRGSAGSDPSSSTTKLNQVVQNLFAKAANIVIQSRVPLPPVYLRDSTTKKTNKWFNLELDGSDAFRDELRVWRSVDLLADNSYAAVPPLVIETVLDTKDLTPSQILVILDQEGKCWNVDSSCSSRSDVRRREIVLERWKIELDPRVVGSDDLPVIYKRAIVLFRSLYTYVRLLPAWRLRRKIGKSKLHPTALNLSCRVLNGAHPISSRGRTGLSVPLLPDQDEHLEQHVLHRLDTPVGAFSVNVSYRKNCDFRVDDSESILSSEFLSMDRHTRQHQQHQHHVSTSASSAVNARRYSRLSRSPPTNSLPARGGGSVNSVDSTLPYGSLGAHNANAQLSASPRATPIPGSSQFSALRRDRSMSNSSSSARSVGIAGSHSSVRSFDQQNRPSIQPFKSPSLSESPSSDPMGGARYTYHRVSSSSSLAGSARPAGSRGSFSSGSHVVAQLAISPGANRSSTSIAMGSSTSPGLRRYSSSFGSRNQQQQQLISGSASSSSSTVPSFLRRESVSSTHGPITPEEDSANINDFMQMLESQGPLKSFSVRRGSSSSYGSTGSGGSGGSSLPKTSLSRFQILKESHAVLSDSMSASLYQPSQTAASPQLSRGSPGAGSVAVGSYSSINSGGKGVSPSTPHTPAIPSRLSEGLTAERYHGPAVFEDDDDDDDDDDGDEDEDIDVDDRDDDDTRQYGASDEDDGKYTSSPHTGSFTSYSARRATAETRGGSKRGRGYSKYRLSTGSTAPADGGAPGSSGGSTNAVADDDELLFAMSDMNSGVASLNVYGDDAHSSNAEDRRQT</sequence>
<dbReference type="PANTHER" id="PTHR13430:SF4">
    <property type="entry name" value="AUTOPHAGY-RELATED PROTEIN 13"/>
    <property type="match status" value="1"/>
</dbReference>
<evidence type="ECO:0000256" key="5">
    <source>
        <dbReference type="SAM" id="MobiDB-lite"/>
    </source>
</evidence>
<reference evidence="7 8" key="1">
    <citation type="submission" date="2024-03" db="EMBL/GenBank/DDBJ databases">
        <title>Genome-scale model development and genomic sequencing of the oleaginous clade Lipomyces.</title>
        <authorList>
            <consortium name="Lawrence Berkeley National Laboratory"/>
            <person name="Czajka J.J."/>
            <person name="Han Y."/>
            <person name="Kim J."/>
            <person name="Mondo S.J."/>
            <person name="Hofstad B.A."/>
            <person name="Robles A."/>
            <person name="Haridas S."/>
            <person name="Riley R."/>
            <person name="LaButti K."/>
            <person name="Pangilinan J."/>
            <person name="Andreopoulos W."/>
            <person name="Lipzen A."/>
            <person name="Yan J."/>
            <person name="Wang M."/>
            <person name="Ng V."/>
            <person name="Grigoriev I.V."/>
            <person name="Spatafora J.W."/>
            <person name="Magnuson J.K."/>
            <person name="Baker S.E."/>
            <person name="Pomraning K.R."/>
        </authorList>
    </citation>
    <scope>NUCLEOTIDE SEQUENCE [LARGE SCALE GENOMIC DNA]</scope>
    <source>
        <strain evidence="7 8">Phaff 52-87</strain>
    </source>
</reference>
<comment type="caution">
    <text evidence="7">The sequence shown here is derived from an EMBL/GenBank/DDBJ whole genome shotgun (WGS) entry which is preliminary data.</text>
</comment>
<dbReference type="InterPro" id="IPR018731">
    <property type="entry name" value="Atg13_N"/>
</dbReference>
<name>A0ABR1F474_9ASCO</name>
<evidence type="ECO:0000256" key="3">
    <source>
        <dbReference type="ARBA" id="ARBA00023006"/>
    </source>
</evidence>
<evidence type="ECO:0000256" key="1">
    <source>
        <dbReference type="ARBA" id="ARBA00005246"/>
    </source>
</evidence>
<dbReference type="Gene3D" id="3.30.900.10">
    <property type="entry name" value="HORMA domain"/>
    <property type="match status" value="1"/>
</dbReference>
<keyword evidence="8" id="KW-1185">Reference proteome</keyword>
<evidence type="ECO:0000256" key="2">
    <source>
        <dbReference type="ARBA" id="ARBA00013801"/>
    </source>
</evidence>
<feature type="compositionally biased region" description="Low complexity" evidence="5">
    <location>
        <begin position="745"/>
        <end position="758"/>
    </location>
</feature>
<dbReference type="Gene3D" id="6.10.140.1900">
    <property type="match status" value="1"/>
</dbReference>
<dbReference type="PANTHER" id="PTHR13430">
    <property type="match status" value="1"/>
</dbReference>
<feature type="compositionally biased region" description="Low complexity" evidence="5">
    <location>
        <begin position="1"/>
        <end position="19"/>
    </location>
</feature>
<feature type="compositionally biased region" description="Low complexity" evidence="5">
    <location>
        <begin position="409"/>
        <end position="423"/>
    </location>
</feature>
<feature type="domain" description="Autophagy-related protein 13 N-terminal" evidence="6">
    <location>
        <begin position="37"/>
        <end position="269"/>
    </location>
</feature>
<dbReference type="InterPro" id="IPR036570">
    <property type="entry name" value="HORMA_dom_sf"/>
</dbReference>
<feature type="compositionally biased region" description="Low complexity" evidence="5">
    <location>
        <begin position="472"/>
        <end position="483"/>
    </location>
</feature>
<gene>
    <name evidence="7" type="ORF">BZA70DRAFT_311167</name>
</gene>
<feature type="region of interest" description="Disordered" evidence="5">
    <location>
        <begin position="436"/>
        <end position="455"/>
    </location>
</feature>
<accession>A0ABR1F474</accession>